<dbReference type="InterPro" id="IPR036259">
    <property type="entry name" value="MFS_trans_sf"/>
</dbReference>
<dbReference type="Pfam" id="PF05977">
    <property type="entry name" value="MFS_3"/>
    <property type="match status" value="1"/>
</dbReference>
<evidence type="ECO:0000256" key="7">
    <source>
        <dbReference type="SAM" id="Phobius"/>
    </source>
</evidence>
<evidence type="ECO:0000256" key="5">
    <source>
        <dbReference type="ARBA" id="ARBA00022989"/>
    </source>
</evidence>
<keyword evidence="4 7" id="KW-0812">Transmembrane</keyword>
<dbReference type="PANTHER" id="PTHR43414">
    <property type="entry name" value="MULTIDRUG RESISTANCE PROTEIN MDTG"/>
    <property type="match status" value="1"/>
</dbReference>
<dbReference type="EMBL" id="JABWCS010000219">
    <property type="protein sequence ID" value="NUU63555.1"/>
    <property type="molecule type" value="Genomic_DNA"/>
</dbReference>
<feature type="transmembrane region" description="Helical" evidence="7">
    <location>
        <begin position="172"/>
        <end position="192"/>
    </location>
</feature>
<keyword evidence="2" id="KW-0813">Transport</keyword>
<evidence type="ECO:0000256" key="3">
    <source>
        <dbReference type="ARBA" id="ARBA00022475"/>
    </source>
</evidence>
<dbReference type="InterPro" id="IPR010290">
    <property type="entry name" value="TM_effector"/>
</dbReference>
<feature type="domain" description="Major facilitator superfamily (MFS) profile" evidence="8">
    <location>
        <begin position="18"/>
        <end position="403"/>
    </location>
</feature>
<evidence type="ECO:0000256" key="6">
    <source>
        <dbReference type="ARBA" id="ARBA00023136"/>
    </source>
</evidence>
<feature type="transmembrane region" description="Helical" evidence="7">
    <location>
        <begin position="97"/>
        <end position="123"/>
    </location>
</feature>
<feature type="transmembrane region" description="Helical" evidence="7">
    <location>
        <begin position="52"/>
        <end position="77"/>
    </location>
</feature>
<dbReference type="AlphaFoldDB" id="A0A850ERK6"/>
<protein>
    <submittedName>
        <fullName evidence="9">MFS transporter</fullName>
    </submittedName>
</protein>
<dbReference type="Proteomes" id="UP000564806">
    <property type="component" value="Unassembled WGS sequence"/>
</dbReference>
<evidence type="ECO:0000256" key="1">
    <source>
        <dbReference type="ARBA" id="ARBA00004651"/>
    </source>
</evidence>
<reference evidence="9" key="1">
    <citation type="submission" date="2020-06" db="EMBL/GenBank/DDBJ databases">
        <title>Paenibacillus sp. nov., isolated from soil.</title>
        <authorList>
            <person name="Seo Y.L."/>
        </authorList>
    </citation>
    <scope>NUCLEOTIDE SEQUENCE [LARGE SCALE GENOMIC DNA]</scope>
    <source>
        <strain evidence="9">JW14</strain>
    </source>
</reference>
<keyword evidence="3" id="KW-1003">Cell membrane</keyword>
<dbReference type="RefSeq" id="WP_175373945.1">
    <property type="nucleotide sequence ID" value="NZ_JABWCS010000219.1"/>
</dbReference>
<accession>A0A850ERK6</accession>
<keyword evidence="6 7" id="KW-0472">Membrane</keyword>
<dbReference type="GO" id="GO:0022857">
    <property type="term" value="F:transmembrane transporter activity"/>
    <property type="evidence" value="ECO:0007669"/>
    <property type="project" value="InterPro"/>
</dbReference>
<feature type="transmembrane region" description="Helical" evidence="7">
    <location>
        <begin position="143"/>
        <end position="166"/>
    </location>
</feature>
<evidence type="ECO:0000256" key="4">
    <source>
        <dbReference type="ARBA" id="ARBA00022692"/>
    </source>
</evidence>
<dbReference type="SUPFAM" id="SSF103473">
    <property type="entry name" value="MFS general substrate transporter"/>
    <property type="match status" value="1"/>
</dbReference>
<feature type="transmembrane region" description="Helical" evidence="7">
    <location>
        <begin position="366"/>
        <end position="390"/>
    </location>
</feature>
<gene>
    <name evidence="9" type="ORF">HPT30_24645</name>
</gene>
<feature type="transmembrane region" description="Helical" evidence="7">
    <location>
        <begin position="20"/>
        <end position="40"/>
    </location>
</feature>
<feature type="transmembrane region" description="Helical" evidence="7">
    <location>
        <begin position="260"/>
        <end position="280"/>
    </location>
</feature>
<dbReference type="Gene3D" id="1.20.1250.20">
    <property type="entry name" value="MFS general substrate transporter like domains"/>
    <property type="match status" value="1"/>
</dbReference>
<dbReference type="PANTHER" id="PTHR43414:SF1">
    <property type="entry name" value="PEPTIDE PERMEASE"/>
    <property type="match status" value="1"/>
</dbReference>
<dbReference type="InterPro" id="IPR020846">
    <property type="entry name" value="MFS_dom"/>
</dbReference>
<dbReference type="InterPro" id="IPR011701">
    <property type="entry name" value="MFS"/>
</dbReference>
<sequence>MSAKKINLLSFFRSYDGAVWLQFTGTILSSLTMFMIRPFLVLYLHDQMNGSVLLPILIVGLQPLFGIFAGIGGGSLSDRYGRKPVMVASLLLQTLSFAGYALADGIILFAAASILNGIGSALFQPAASAQISDIVLPEQRAEVYALLHMALNFGAAFGPALGLMLFSWNVHIVFWIAALLLAAYSGLLWLRLKESAPSRLPRSGQTNGAAVPWLTAAKQPENRMIIWLTLCYLPVGFLYAQVDSTLPFQLQTYFDNYKAVLATMLTFNGVTVILLQLWVAKVTSRFTARRMLSIAYLLFAAVALGYGFAPTLVLLLTAEFIFSVGEMLHGPHAQKAVAEMATADQRGYAFAIYGMGPQVSRALGPLLGGIVLDLWNGTALFVLIAFFTLIMGRIQSRLLRNAASGKHHSTSTPVNPPVA</sequence>
<keyword evidence="10" id="KW-1185">Reference proteome</keyword>
<evidence type="ECO:0000259" key="8">
    <source>
        <dbReference type="PROSITE" id="PS50850"/>
    </source>
</evidence>
<evidence type="ECO:0000256" key="2">
    <source>
        <dbReference type="ARBA" id="ARBA00022448"/>
    </source>
</evidence>
<feature type="transmembrane region" description="Helical" evidence="7">
    <location>
        <begin position="224"/>
        <end position="240"/>
    </location>
</feature>
<dbReference type="Pfam" id="PF07690">
    <property type="entry name" value="MFS_1"/>
    <property type="match status" value="1"/>
</dbReference>
<comment type="caution">
    <text evidence="9">The sequence shown here is derived from an EMBL/GenBank/DDBJ whole genome shotgun (WGS) entry which is preliminary data.</text>
</comment>
<comment type="subcellular location">
    <subcellularLocation>
        <location evidence="1">Cell membrane</location>
        <topology evidence="1">Multi-pass membrane protein</topology>
    </subcellularLocation>
</comment>
<organism evidence="9 10">
    <name type="scientific">Paenibacillus agri</name>
    <dbReference type="NCBI Taxonomy" id="2744309"/>
    <lineage>
        <taxon>Bacteria</taxon>
        <taxon>Bacillati</taxon>
        <taxon>Bacillota</taxon>
        <taxon>Bacilli</taxon>
        <taxon>Bacillales</taxon>
        <taxon>Paenibacillaceae</taxon>
        <taxon>Paenibacillus</taxon>
    </lineage>
</organism>
<keyword evidence="5 7" id="KW-1133">Transmembrane helix</keyword>
<name>A0A850ERK6_9BACL</name>
<feature type="transmembrane region" description="Helical" evidence="7">
    <location>
        <begin position="292"/>
        <end position="318"/>
    </location>
</feature>
<evidence type="ECO:0000313" key="9">
    <source>
        <dbReference type="EMBL" id="NUU63555.1"/>
    </source>
</evidence>
<proteinExistence type="predicted"/>
<evidence type="ECO:0000313" key="10">
    <source>
        <dbReference type="Proteomes" id="UP000564806"/>
    </source>
</evidence>
<dbReference type="CDD" id="cd17329">
    <property type="entry name" value="MFS_MdtH_MDR_like"/>
    <property type="match status" value="1"/>
</dbReference>
<dbReference type="GO" id="GO:0005886">
    <property type="term" value="C:plasma membrane"/>
    <property type="evidence" value="ECO:0007669"/>
    <property type="project" value="UniProtKB-SubCell"/>
</dbReference>
<dbReference type="PROSITE" id="PS50850">
    <property type="entry name" value="MFS"/>
    <property type="match status" value="1"/>
</dbReference>